<evidence type="ECO:0000313" key="2">
    <source>
        <dbReference type="Proteomes" id="UP001501218"/>
    </source>
</evidence>
<comment type="caution">
    <text evidence="1">The sequence shown here is derived from an EMBL/GenBank/DDBJ whole genome shotgun (WGS) entry which is preliminary data.</text>
</comment>
<organism evidence="1 2">
    <name type="scientific">Saccharopolyspora halophila</name>
    <dbReference type="NCBI Taxonomy" id="405551"/>
    <lineage>
        <taxon>Bacteria</taxon>
        <taxon>Bacillati</taxon>
        <taxon>Actinomycetota</taxon>
        <taxon>Actinomycetes</taxon>
        <taxon>Pseudonocardiales</taxon>
        <taxon>Pseudonocardiaceae</taxon>
        <taxon>Saccharopolyspora</taxon>
    </lineage>
</organism>
<gene>
    <name evidence="1" type="ORF">GCM10009854_01810</name>
</gene>
<keyword evidence="2" id="KW-1185">Reference proteome</keyword>
<name>A0ABN3FHP7_9PSEU</name>
<dbReference type="RefSeq" id="WP_344125380.1">
    <property type="nucleotide sequence ID" value="NZ_BAAARA010000001.1"/>
</dbReference>
<dbReference type="Proteomes" id="UP001501218">
    <property type="component" value="Unassembled WGS sequence"/>
</dbReference>
<dbReference type="EMBL" id="BAAARA010000001">
    <property type="protein sequence ID" value="GAA2330620.1"/>
    <property type="molecule type" value="Genomic_DNA"/>
</dbReference>
<evidence type="ECO:0000313" key="1">
    <source>
        <dbReference type="EMBL" id="GAA2330620.1"/>
    </source>
</evidence>
<protein>
    <submittedName>
        <fullName evidence="1">rRNA adenine N-6-methyltransferase family protein</fullName>
    </submittedName>
</protein>
<dbReference type="SUPFAM" id="SSF53335">
    <property type="entry name" value="S-adenosyl-L-methionine-dependent methyltransferases"/>
    <property type="match status" value="1"/>
</dbReference>
<dbReference type="Gene3D" id="3.40.50.150">
    <property type="entry name" value="Vaccinia Virus protein VP39"/>
    <property type="match status" value="1"/>
</dbReference>
<reference evidence="1 2" key="1">
    <citation type="journal article" date="2019" name="Int. J. Syst. Evol. Microbiol.">
        <title>The Global Catalogue of Microorganisms (GCM) 10K type strain sequencing project: providing services to taxonomists for standard genome sequencing and annotation.</title>
        <authorList>
            <consortium name="The Broad Institute Genomics Platform"/>
            <consortium name="The Broad Institute Genome Sequencing Center for Infectious Disease"/>
            <person name="Wu L."/>
            <person name="Ma J."/>
        </authorList>
    </citation>
    <scope>NUCLEOTIDE SEQUENCE [LARGE SCALE GENOMIC DNA]</scope>
    <source>
        <strain evidence="1 2">JCM 16221</strain>
    </source>
</reference>
<dbReference type="CDD" id="cd02440">
    <property type="entry name" value="AdoMet_MTases"/>
    <property type="match status" value="1"/>
</dbReference>
<accession>A0ABN3FHP7</accession>
<dbReference type="InterPro" id="IPR029063">
    <property type="entry name" value="SAM-dependent_MTases_sf"/>
</dbReference>
<proteinExistence type="predicted"/>
<sequence length="213" mass="22774">MTRSTASRLAAAAQSAVGRLDEYRTFLHSALQHPREVGAATPTTAAVAATVGQVVPTTGSPVVVELGPGTGSLSDGIRARLPEGARHVGIELGGELVEHLRANKPWLEVVHGDAGDLLALLDKLRIDRPDAIISSIPWSLLATDAQEHTLQQVAEALPPHGVFTALTYLPAERSAGGKHFRGLLETHFDEVLTTTTWRCAPPILHYICRRPLT</sequence>